<organism evidence="3">
    <name type="scientific">Laccaria bicolor (strain S238N-H82 / ATCC MYA-4686)</name>
    <name type="common">Bicoloured deceiver</name>
    <name type="synonym">Laccaria laccata var. bicolor</name>
    <dbReference type="NCBI Taxonomy" id="486041"/>
    <lineage>
        <taxon>Eukaryota</taxon>
        <taxon>Fungi</taxon>
        <taxon>Dikarya</taxon>
        <taxon>Basidiomycota</taxon>
        <taxon>Agaricomycotina</taxon>
        <taxon>Agaricomycetes</taxon>
        <taxon>Agaricomycetidae</taxon>
        <taxon>Agaricales</taxon>
        <taxon>Agaricineae</taxon>
        <taxon>Hydnangiaceae</taxon>
        <taxon>Laccaria</taxon>
    </lineage>
</organism>
<feature type="compositionally biased region" description="Low complexity" evidence="1">
    <location>
        <begin position="15"/>
        <end position="36"/>
    </location>
</feature>
<sequence>MALKLPTRFPRPRRVLTSPSPSTPPAHSHSHSLSHASSRSFFPSAVDSSASSSEVSGEGQHGILGFLDLEYCTGGGGKVPPLALG</sequence>
<dbReference type="KEGG" id="lbc:LACBIDRAFT_304926"/>
<dbReference type="InParanoid" id="B0DMN6"/>
<dbReference type="GeneID" id="6080844"/>
<gene>
    <name evidence="2" type="ORF">LACBIDRAFT_304926</name>
</gene>
<dbReference type="HOGENOM" id="CLU_2513013_0_0_1"/>
<reference evidence="2 3" key="1">
    <citation type="journal article" date="2008" name="Nature">
        <title>The genome of Laccaria bicolor provides insights into mycorrhizal symbiosis.</title>
        <authorList>
            <person name="Martin F."/>
            <person name="Aerts A."/>
            <person name="Ahren D."/>
            <person name="Brun A."/>
            <person name="Danchin E.G.J."/>
            <person name="Duchaussoy F."/>
            <person name="Gibon J."/>
            <person name="Kohler A."/>
            <person name="Lindquist E."/>
            <person name="Pereda V."/>
            <person name="Salamov A."/>
            <person name="Shapiro H.J."/>
            <person name="Wuyts J."/>
            <person name="Blaudez D."/>
            <person name="Buee M."/>
            <person name="Brokstein P."/>
            <person name="Canbaeck B."/>
            <person name="Cohen D."/>
            <person name="Courty P.E."/>
            <person name="Coutinho P.M."/>
            <person name="Delaruelle C."/>
            <person name="Detter J.C."/>
            <person name="Deveau A."/>
            <person name="DiFazio S."/>
            <person name="Duplessis S."/>
            <person name="Fraissinet-Tachet L."/>
            <person name="Lucic E."/>
            <person name="Frey-Klett P."/>
            <person name="Fourrey C."/>
            <person name="Feussner I."/>
            <person name="Gay G."/>
            <person name="Grimwood J."/>
            <person name="Hoegger P.J."/>
            <person name="Jain P."/>
            <person name="Kilaru S."/>
            <person name="Labbe J."/>
            <person name="Lin Y.C."/>
            <person name="Legue V."/>
            <person name="Le Tacon F."/>
            <person name="Marmeisse R."/>
            <person name="Melayah D."/>
            <person name="Montanini B."/>
            <person name="Muratet M."/>
            <person name="Nehls U."/>
            <person name="Niculita-Hirzel H."/>
            <person name="Oudot-Le Secq M.P."/>
            <person name="Peter M."/>
            <person name="Quesneville H."/>
            <person name="Rajashekar B."/>
            <person name="Reich M."/>
            <person name="Rouhier N."/>
            <person name="Schmutz J."/>
            <person name="Yin T."/>
            <person name="Chalot M."/>
            <person name="Henrissat B."/>
            <person name="Kuees U."/>
            <person name="Lucas S."/>
            <person name="Van de Peer Y."/>
            <person name="Podila G.K."/>
            <person name="Polle A."/>
            <person name="Pukkila P.J."/>
            <person name="Richardson P.M."/>
            <person name="Rouze P."/>
            <person name="Sanders I.R."/>
            <person name="Stajich J.E."/>
            <person name="Tunlid A."/>
            <person name="Tuskan G."/>
            <person name="Grigoriev I.V."/>
        </authorList>
    </citation>
    <scope>NUCLEOTIDE SEQUENCE [LARGE SCALE GENOMIC DNA]</scope>
    <source>
        <strain evidence="3">S238N-H82 / ATCC MYA-4686</strain>
    </source>
</reference>
<proteinExistence type="predicted"/>
<protein>
    <submittedName>
        <fullName evidence="2">Predicted protein</fullName>
    </submittedName>
</protein>
<keyword evidence="3" id="KW-1185">Reference proteome</keyword>
<feature type="region of interest" description="Disordered" evidence="1">
    <location>
        <begin position="1"/>
        <end position="36"/>
    </location>
</feature>
<evidence type="ECO:0000313" key="2">
    <source>
        <dbReference type="EMBL" id="EDR04319.1"/>
    </source>
</evidence>
<dbReference type="EMBL" id="DS547119">
    <property type="protein sequence ID" value="EDR04319.1"/>
    <property type="molecule type" value="Genomic_DNA"/>
</dbReference>
<dbReference type="Proteomes" id="UP000001194">
    <property type="component" value="Unassembled WGS sequence"/>
</dbReference>
<accession>B0DMN6</accession>
<dbReference type="AlphaFoldDB" id="B0DMN6"/>
<dbReference type="RefSeq" id="XP_001885210.1">
    <property type="nucleotide sequence ID" value="XM_001885175.1"/>
</dbReference>
<evidence type="ECO:0000256" key="1">
    <source>
        <dbReference type="SAM" id="MobiDB-lite"/>
    </source>
</evidence>
<evidence type="ECO:0000313" key="3">
    <source>
        <dbReference type="Proteomes" id="UP000001194"/>
    </source>
</evidence>
<name>B0DMN6_LACBS</name>